<name>A0A1C0YD35_9BACL</name>
<organism evidence="1 2">
    <name type="scientific">Caryophanon tenue</name>
    <dbReference type="NCBI Taxonomy" id="33978"/>
    <lineage>
        <taxon>Bacteria</taxon>
        <taxon>Bacillati</taxon>
        <taxon>Bacillota</taxon>
        <taxon>Bacilli</taxon>
        <taxon>Bacillales</taxon>
        <taxon>Caryophanaceae</taxon>
        <taxon>Caryophanon</taxon>
    </lineage>
</organism>
<gene>
    <name evidence="1" type="ORF">A6M13_14305</name>
</gene>
<dbReference type="EMBL" id="MASJ01000017">
    <property type="protein sequence ID" value="OCS85049.1"/>
    <property type="molecule type" value="Genomic_DNA"/>
</dbReference>
<comment type="caution">
    <text evidence="1">The sequence shown here is derived from an EMBL/GenBank/DDBJ whole genome shotgun (WGS) entry which is preliminary data.</text>
</comment>
<evidence type="ECO:0000313" key="2">
    <source>
        <dbReference type="Proteomes" id="UP000093199"/>
    </source>
</evidence>
<sequence>MEKKQLYIITTRAAETPVVSEQYADENGTYSRTQPNEWLQSDKDLLSTSSAIKRADLIQYLIDTSIGTGYSKTDNGAEVATLTFKATDIPVIYDKVTASILPIMDVAFTSNDVNVLLVTLQINDDTLTRYEIIATTSDGQSQSFTESFAHINDLPKIEVPEGIK</sequence>
<keyword evidence="2" id="KW-1185">Reference proteome</keyword>
<accession>A0A1C0YD35</accession>
<dbReference type="Proteomes" id="UP000093199">
    <property type="component" value="Unassembled WGS sequence"/>
</dbReference>
<dbReference type="RefSeq" id="WP_066545306.1">
    <property type="nucleotide sequence ID" value="NZ_MASJ01000017.1"/>
</dbReference>
<reference evidence="1 2" key="1">
    <citation type="submission" date="2016-07" db="EMBL/GenBank/DDBJ databases">
        <title>Caryophanon tenue genome sequencing.</title>
        <authorList>
            <person name="Verma A."/>
            <person name="Pal Y."/>
            <person name="Krishnamurthi S."/>
        </authorList>
    </citation>
    <scope>NUCLEOTIDE SEQUENCE [LARGE SCALE GENOMIC DNA]</scope>
    <source>
        <strain evidence="1 2">DSM 14152</strain>
    </source>
</reference>
<protein>
    <submittedName>
        <fullName evidence="1">Uncharacterized protein</fullName>
    </submittedName>
</protein>
<proteinExistence type="predicted"/>
<dbReference type="AlphaFoldDB" id="A0A1C0YD35"/>
<evidence type="ECO:0000313" key="1">
    <source>
        <dbReference type="EMBL" id="OCS85049.1"/>
    </source>
</evidence>